<comment type="caution">
    <text evidence="3">The sequence shown here is derived from an EMBL/GenBank/DDBJ whole genome shotgun (WGS) entry which is preliminary data.</text>
</comment>
<protein>
    <recommendedName>
        <fullName evidence="2">Nephrocystin 3-like N-terminal domain-containing protein</fullName>
    </recommendedName>
</protein>
<dbReference type="InterPro" id="IPR056884">
    <property type="entry name" value="NPHP3-like_N"/>
</dbReference>
<dbReference type="SUPFAM" id="SSF52540">
    <property type="entry name" value="P-loop containing nucleoside triphosphate hydrolases"/>
    <property type="match status" value="1"/>
</dbReference>
<dbReference type="Gene3D" id="3.40.50.300">
    <property type="entry name" value="P-loop containing nucleotide triphosphate hydrolases"/>
    <property type="match status" value="1"/>
</dbReference>
<dbReference type="EMBL" id="CAJPDT010000189">
    <property type="protein sequence ID" value="CAF9942483.1"/>
    <property type="molecule type" value="Genomic_DNA"/>
</dbReference>
<dbReference type="PANTHER" id="PTHR10039">
    <property type="entry name" value="AMELOGENIN"/>
    <property type="match status" value="1"/>
</dbReference>
<dbReference type="OrthoDB" id="1658288at2759"/>
<gene>
    <name evidence="3" type="ORF">IMSHALPRED_003705</name>
</gene>
<evidence type="ECO:0000256" key="1">
    <source>
        <dbReference type="ARBA" id="ARBA00022737"/>
    </source>
</evidence>
<keyword evidence="4" id="KW-1185">Reference proteome</keyword>
<evidence type="ECO:0000259" key="2">
    <source>
        <dbReference type="Pfam" id="PF24883"/>
    </source>
</evidence>
<accession>A0A8H3PJK2</accession>
<dbReference type="PANTHER" id="PTHR10039:SF5">
    <property type="entry name" value="NACHT DOMAIN-CONTAINING PROTEIN"/>
    <property type="match status" value="1"/>
</dbReference>
<reference evidence="3" key="1">
    <citation type="submission" date="2021-03" db="EMBL/GenBank/DDBJ databases">
        <authorList>
            <person name="Tagirdzhanova G."/>
        </authorList>
    </citation>
    <scope>NUCLEOTIDE SEQUENCE</scope>
</reference>
<dbReference type="Pfam" id="PF24883">
    <property type="entry name" value="NPHP3_N"/>
    <property type="match status" value="1"/>
</dbReference>
<feature type="domain" description="Nephrocystin 3-like N-terminal" evidence="2">
    <location>
        <begin position="377"/>
        <end position="546"/>
    </location>
</feature>
<sequence>MAESSSPSQRPTHGSSFIRDVGLTRLYEPQEGPIIADVVFVHGLQGHPWKTWRYKEPKSLFKSKKAARQRVFWPGDFLPEEVPNIRIFTYGYDSKVSHFLSGPANQSNISQHGLSLLNSVMGKRDECRDRPLIFVAHSLGGLLVKQALIESSKQEHDGRDRNLHKGCHAVIFFGTPHRGSPDASLGLILTRIAETLQFDINKSILRDLDPRSGSPTLSNLLEDFNGLLMREDIQVYTFQESAGKSAFGSFSGKVVPEESSSFGFRQIEQRDMINKNHMEMCRFVNQDDDGYEKFVVALKGYIRAIESAQQLAEEGRLASEMQRATLLERRTLEEEITRREDLLQGLDYAERSAREQHINNTDAHSSTFEWIWTIDKSHTSLKQWLANSQPVFWIQGKPGSGKSMLIDYLSSTDRVPQLLRSSSEGRQWNVIRFFFDSGGDKGIANNFEGLLRSLLLQILEGDPQQESELHSFRTRSYLPGQKARWDMRDLRKAFHNALAKSSDNLCMFVDGLDEYKGDMQELLTFLVSVTHHDGTLARHKICLASRPEPAIALRLESCHGLRMQDHNIVGIEQYVSNIMTFGAPANEKGRLHQLSYGVADRAEGVFLWARFAVLEILSSVSEGEDDDETYRRLDKVPPDLDGVYAKILGRMNAEDQHEARLMFHLVCFAIDDLTVLQLKEAITVAKGDNKYSWSGPTTEALERFHRRIRAKSAGLAEVIDKKDDSRDGACKVRLIHRTVKSYLERERWLLGWRLDTRIVSPHALWLHICCKHVQCMLGSAPSRSRHVQEIKVSWLRWKRIDLSPPLGFSLLQYILHNLFIHARNLERYCQESSYSYLSLVTASLWRFLLENYRLPKDRHVVRDQWAIDWDTIAQASDIQPWRIVIEQGLALCCRDVIAQGLYKLTANDDDLSLALRSAVHYFHDDGKAVNSLIRTLLDSGVVLSEMKLVVCLREGTASALEILLEYWPEGCIRLRRKGCHSSMFNNEYEPEHTFEEGTNGILWELAMIPYTNQSQFKPMLDLLIARGEDVNATCGWVGTMLHVTVSVPPMGDMFAAIIDLRRISSILLEHGANVKVCTLEISIDPGESVACSSTHRGIILGHPLSSSIYPK</sequence>
<evidence type="ECO:0000313" key="3">
    <source>
        <dbReference type="EMBL" id="CAF9942483.1"/>
    </source>
</evidence>
<dbReference type="InterPro" id="IPR027417">
    <property type="entry name" value="P-loop_NTPase"/>
</dbReference>
<organism evidence="3 4">
    <name type="scientific">Imshaugia aleurites</name>
    <dbReference type="NCBI Taxonomy" id="172621"/>
    <lineage>
        <taxon>Eukaryota</taxon>
        <taxon>Fungi</taxon>
        <taxon>Dikarya</taxon>
        <taxon>Ascomycota</taxon>
        <taxon>Pezizomycotina</taxon>
        <taxon>Lecanoromycetes</taxon>
        <taxon>OSLEUM clade</taxon>
        <taxon>Lecanoromycetidae</taxon>
        <taxon>Lecanorales</taxon>
        <taxon>Lecanorineae</taxon>
        <taxon>Parmeliaceae</taxon>
        <taxon>Imshaugia</taxon>
    </lineage>
</organism>
<name>A0A8H3PJK2_9LECA</name>
<keyword evidence="1" id="KW-0677">Repeat</keyword>
<dbReference type="Proteomes" id="UP000664534">
    <property type="component" value="Unassembled WGS sequence"/>
</dbReference>
<dbReference type="SUPFAM" id="SSF53474">
    <property type="entry name" value="alpha/beta-Hydrolases"/>
    <property type="match status" value="1"/>
</dbReference>
<proteinExistence type="predicted"/>
<dbReference type="InterPro" id="IPR029058">
    <property type="entry name" value="AB_hydrolase_fold"/>
</dbReference>
<dbReference type="AlphaFoldDB" id="A0A8H3PJK2"/>
<dbReference type="Gene3D" id="3.40.50.1820">
    <property type="entry name" value="alpha/beta hydrolase"/>
    <property type="match status" value="1"/>
</dbReference>
<evidence type="ECO:0000313" key="4">
    <source>
        <dbReference type="Proteomes" id="UP000664534"/>
    </source>
</evidence>